<evidence type="ECO:0000313" key="3">
    <source>
        <dbReference type="EMBL" id="CAG9800621.1"/>
    </source>
</evidence>
<reference evidence="3" key="1">
    <citation type="submission" date="2022-01" db="EMBL/GenBank/DDBJ databases">
        <authorList>
            <person name="King R."/>
        </authorList>
    </citation>
    <scope>NUCLEOTIDE SEQUENCE</scope>
</reference>
<dbReference type="EMBL" id="OU895877">
    <property type="protein sequence ID" value="CAG9800621.1"/>
    <property type="molecule type" value="Genomic_DNA"/>
</dbReference>
<organism evidence="3 4">
    <name type="scientific">Chironomus riparius</name>
    <dbReference type="NCBI Taxonomy" id="315576"/>
    <lineage>
        <taxon>Eukaryota</taxon>
        <taxon>Metazoa</taxon>
        <taxon>Ecdysozoa</taxon>
        <taxon>Arthropoda</taxon>
        <taxon>Hexapoda</taxon>
        <taxon>Insecta</taxon>
        <taxon>Pterygota</taxon>
        <taxon>Neoptera</taxon>
        <taxon>Endopterygota</taxon>
        <taxon>Diptera</taxon>
        <taxon>Nematocera</taxon>
        <taxon>Chironomoidea</taxon>
        <taxon>Chironomidae</taxon>
        <taxon>Chironominae</taxon>
        <taxon>Chironomus</taxon>
    </lineage>
</organism>
<protein>
    <submittedName>
        <fullName evidence="3">Uncharacterized protein</fullName>
    </submittedName>
</protein>
<evidence type="ECO:0000313" key="4">
    <source>
        <dbReference type="Proteomes" id="UP001153620"/>
    </source>
</evidence>
<dbReference type="InterPro" id="IPR006631">
    <property type="entry name" value="DM4_12"/>
</dbReference>
<feature type="signal peptide" evidence="2">
    <location>
        <begin position="1"/>
        <end position="21"/>
    </location>
</feature>
<proteinExistence type="predicted"/>
<keyword evidence="4" id="KW-1185">Reference proteome</keyword>
<gene>
    <name evidence="3" type="ORF">CHIRRI_LOCUS3561</name>
</gene>
<dbReference type="OrthoDB" id="8186940at2759"/>
<keyword evidence="2" id="KW-0732">Signal</keyword>
<dbReference type="SMART" id="SM00718">
    <property type="entry name" value="DM4_12"/>
    <property type="match status" value="1"/>
</dbReference>
<dbReference type="Pfam" id="PF07841">
    <property type="entry name" value="DM4_12"/>
    <property type="match status" value="1"/>
</dbReference>
<evidence type="ECO:0000256" key="1">
    <source>
        <dbReference type="SAM" id="MobiDB-lite"/>
    </source>
</evidence>
<dbReference type="PANTHER" id="PTHR21398:SF4">
    <property type="entry name" value="AGAP002980-PA"/>
    <property type="match status" value="1"/>
</dbReference>
<reference evidence="3" key="2">
    <citation type="submission" date="2022-10" db="EMBL/GenBank/DDBJ databases">
        <authorList>
            <consortium name="ENA_rothamsted_submissions"/>
            <consortium name="culmorum"/>
            <person name="King R."/>
        </authorList>
    </citation>
    <scope>NUCLEOTIDE SEQUENCE</scope>
</reference>
<sequence length="285" mass="32521">MFSKIVKSCLILCTFAFIALADQHQEEENLLSRQKRFLVFEPSTVWQLSMALVSKIAYVDSHRVAINSGFNVNYNLPTSLANFYKPTYFRSLENSTSPIFEFIKKFAESNDTSVADLTKQTAKISDDEKSEKRNNDENRTNENLEADDDNEVTTTETETTTKKLKKKKKPKVKRDLTAAELYSGLKDTLKVSGYHEDCLLKSICELARHPLTDHDNDLVYEVLHFVLTPSVHQGFDSETEVDEQRIYEEAETIGNSGGDCELFYSSCESSPLNSISQIMHEDFYD</sequence>
<name>A0A9N9RQ28_9DIPT</name>
<feature type="compositionally biased region" description="Basic and acidic residues" evidence="1">
    <location>
        <begin position="124"/>
        <end position="142"/>
    </location>
</feature>
<dbReference type="AlphaFoldDB" id="A0A9N9RQ28"/>
<evidence type="ECO:0000256" key="2">
    <source>
        <dbReference type="SAM" id="SignalP"/>
    </source>
</evidence>
<feature type="chain" id="PRO_5040488647" evidence="2">
    <location>
        <begin position="22"/>
        <end position="285"/>
    </location>
</feature>
<feature type="region of interest" description="Disordered" evidence="1">
    <location>
        <begin position="119"/>
        <end position="169"/>
    </location>
</feature>
<accession>A0A9N9RQ28</accession>
<dbReference type="Proteomes" id="UP001153620">
    <property type="component" value="Chromosome 1"/>
</dbReference>
<dbReference type="PANTHER" id="PTHR21398">
    <property type="entry name" value="AGAP007094-PA"/>
    <property type="match status" value="1"/>
</dbReference>